<dbReference type="InterPro" id="IPR001073">
    <property type="entry name" value="C1q_dom"/>
</dbReference>
<feature type="domain" description="C1q" evidence="10">
    <location>
        <begin position="843"/>
        <end position="971"/>
    </location>
</feature>
<evidence type="ECO:0000259" key="10">
    <source>
        <dbReference type="PROSITE" id="PS50871"/>
    </source>
</evidence>
<name>A0AA47P759_MERPO</name>
<feature type="compositionally biased region" description="Basic and acidic residues" evidence="8">
    <location>
        <begin position="816"/>
        <end position="830"/>
    </location>
</feature>
<dbReference type="EMBL" id="JAOPHQ010001931">
    <property type="protein sequence ID" value="KAK0149032.1"/>
    <property type="molecule type" value="Genomic_DNA"/>
</dbReference>
<gene>
    <name evidence="12" type="primary">MMRN2_0</name>
    <name evidence="12" type="ORF">N1851_010528</name>
</gene>
<feature type="region of interest" description="Disordered" evidence="8">
    <location>
        <begin position="688"/>
        <end position="715"/>
    </location>
</feature>
<evidence type="ECO:0000256" key="6">
    <source>
        <dbReference type="ARBA" id="ARBA00023157"/>
    </source>
</evidence>
<protein>
    <submittedName>
        <fullName evidence="12">Multimerin-2</fullName>
    </submittedName>
</protein>
<evidence type="ECO:0000256" key="4">
    <source>
        <dbReference type="ARBA" id="ARBA00022729"/>
    </source>
</evidence>
<dbReference type="InterPro" id="IPR050392">
    <property type="entry name" value="Collagen/C1q_domain"/>
</dbReference>
<feature type="signal peptide" evidence="9">
    <location>
        <begin position="1"/>
        <end position="19"/>
    </location>
</feature>
<keyword evidence="2" id="KW-0964">Secreted</keyword>
<comment type="subcellular location">
    <subcellularLocation>
        <location evidence="1">Secreted</location>
        <location evidence="1">Extracellular space</location>
        <location evidence="1">Extracellular matrix</location>
    </subcellularLocation>
</comment>
<dbReference type="PROSITE" id="PS50871">
    <property type="entry name" value="C1Q"/>
    <property type="match status" value="1"/>
</dbReference>
<evidence type="ECO:0000313" key="12">
    <source>
        <dbReference type="EMBL" id="KAK0149032.1"/>
    </source>
</evidence>
<dbReference type="Pfam" id="PF07546">
    <property type="entry name" value="EMI"/>
    <property type="match status" value="1"/>
</dbReference>
<keyword evidence="13" id="KW-1185">Reference proteome</keyword>
<reference evidence="12" key="1">
    <citation type="journal article" date="2023" name="Front. Mar. Sci.">
        <title>A new Merluccius polli reference genome to investigate the effects of global change in West African waters.</title>
        <authorList>
            <person name="Mateo J.L."/>
            <person name="Blanco-Fernandez C."/>
            <person name="Garcia-Vazquez E."/>
            <person name="Machado-Schiaffino G."/>
        </authorList>
    </citation>
    <scope>NUCLEOTIDE SEQUENCE</scope>
    <source>
        <strain evidence="12">C29</strain>
        <tissue evidence="12">Fin</tissue>
    </source>
</reference>
<evidence type="ECO:0000256" key="7">
    <source>
        <dbReference type="SAM" id="Coils"/>
    </source>
</evidence>
<dbReference type="Gene3D" id="2.60.120.40">
    <property type="match status" value="1"/>
</dbReference>
<dbReference type="PROSITE" id="PS51041">
    <property type="entry name" value="EMI"/>
    <property type="match status" value="1"/>
</dbReference>
<evidence type="ECO:0000313" key="13">
    <source>
        <dbReference type="Proteomes" id="UP001174136"/>
    </source>
</evidence>
<keyword evidence="3" id="KW-0272">Extracellular matrix</keyword>
<evidence type="ECO:0000256" key="9">
    <source>
        <dbReference type="SAM" id="SignalP"/>
    </source>
</evidence>
<evidence type="ECO:0000259" key="11">
    <source>
        <dbReference type="PROSITE" id="PS51041"/>
    </source>
</evidence>
<keyword evidence="5 7" id="KW-0175">Coiled coil</keyword>
<accession>A0AA47P759</accession>
<dbReference type="PANTHER" id="PTHR15427">
    <property type="entry name" value="EMILIN ELASTIN MICROFIBRIL INTERFACE-LOCATED PROTEIN ELASTIN MICROFIBRIL INTERFACER"/>
    <property type="match status" value="1"/>
</dbReference>
<evidence type="ECO:0000256" key="8">
    <source>
        <dbReference type="SAM" id="MobiDB-lite"/>
    </source>
</evidence>
<evidence type="ECO:0000256" key="2">
    <source>
        <dbReference type="ARBA" id="ARBA00022525"/>
    </source>
</evidence>
<feature type="region of interest" description="Disordered" evidence="8">
    <location>
        <begin position="807"/>
        <end position="851"/>
    </location>
</feature>
<evidence type="ECO:0000256" key="1">
    <source>
        <dbReference type="ARBA" id="ARBA00004498"/>
    </source>
</evidence>
<feature type="domain" description="EMI" evidence="11">
    <location>
        <begin position="77"/>
        <end position="151"/>
    </location>
</feature>
<feature type="coiled-coil region" evidence="7">
    <location>
        <begin position="424"/>
        <end position="451"/>
    </location>
</feature>
<evidence type="ECO:0000256" key="5">
    <source>
        <dbReference type="ARBA" id="ARBA00023054"/>
    </source>
</evidence>
<proteinExistence type="predicted"/>
<dbReference type="InterPro" id="IPR008983">
    <property type="entry name" value="Tumour_necrosis_fac-like_dom"/>
</dbReference>
<feature type="chain" id="PRO_5041208657" evidence="9">
    <location>
        <begin position="20"/>
        <end position="971"/>
    </location>
</feature>
<comment type="caution">
    <text evidence="12">The sequence shown here is derived from an EMBL/GenBank/DDBJ whole genome shotgun (WGS) entry which is preliminary data.</text>
</comment>
<dbReference type="SUPFAM" id="SSF49842">
    <property type="entry name" value="TNF-like"/>
    <property type="match status" value="1"/>
</dbReference>
<keyword evidence="4 9" id="KW-0732">Signal</keyword>
<dbReference type="InterPro" id="IPR011489">
    <property type="entry name" value="EMI_domain"/>
</dbReference>
<dbReference type="PANTHER" id="PTHR15427:SF40">
    <property type="entry name" value="MULTIMERIN-2 PRECURSOR"/>
    <property type="match status" value="1"/>
</dbReference>
<sequence>MRAVGGLVVVVVLLVRTHCEVRARDPGEEENIGGAGGAAGVLQQQELLLADQQDQPEITRPPGPGSQRPPKTIPARTGNWCAFVQQRVVSSVVKCGTEKYTIRSPCPPNTPHCQLVMYQLSSRPVYRQHQQVFTTLQWRCCPGHSGDSCQDSAGDQVTHSDSVVIGPAELGMSRPTHRLQTHNFTTATMTLGTHKFTMATMTLGTHKLTMATMTLGTHNFTMTTMTLGTHNFTMTTMTLGTHKLTMATMTLGTHKLTMATMTLGTHKLTMATTTKTEPRVLTSIVSEASLLVPAVAALVLAQLNPIMESFNRSLILLDWRVEELARDLAQLSPGGKEGGVPAASGCSEIRLEEVEEEMLEVRQLLDSQRTALEERLHSQHAMLHHNLTSFKTGVDVKLKHTGRMMQVRHAYRRDVIASLPEGCRKEKSQLVGDLRRTLQELDERISQARRDSRIQFMETGLEVGAAREVVLGRLREMERNVSLVAQQAEHRDTDLEYLFPLVYNCTALKDEVERLERGMTDLVELANEKWLTLEGGVTNLTELANENRLVLEERGQWGGHWEPLVKELQLSLQQSGEKLCVECLLLASQVKDSLAAEQIGDMKDQIRLLSSYFDSLMNDVIRHNEILKILQGEEVSVFLQWPLPEQKAYSIPALKEQMKSLQEELRHNLRSSALQSKTVPMVTKHYKSAGGERVEPPMEDQPLPPGEGEAGSHPPRREQQLLIAPDPADGGGALKKEVEELEVRVQALEEGGGGAQEEQLQEEVLWLRRAVEDHLRVFKKVFTQAETLEDSHRSLNLQDLWTLTQHSRRERRRGGERRTGDKDGEKDGEVGRGTLRSRRDATASPPRRNSPLLLATSLHGLRSDGGFLVFRASLNVGGVYSEMSGRFTAPHSGLYLLLLTLDLRPGHAHLLLRRGSGEVLCLLQEEVMEETGALSFLRLLHLEKEEQLSVELRAGGLQKSSSNALAVMLLH</sequence>
<organism evidence="12 13">
    <name type="scientific">Merluccius polli</name>
    <name type="common">Benguela hake</name>
    <name type="synonym">Merluccius cadenati</name>
    <dbReference type="NCBI Taxonomy" id="89951"/>
    <lineage>
        <taxon>Eukaryota</taxon>
        <taxon>Metazoa</taxon>
        <taxon>Chordata</taxon>
        <taxon>Craniata</taxon>
        <taxon>Vertebrata</taxon>
        <taxon>Euteleostomi</taxon>
        <taxon>Actinopterygii</taxon>
        <taxon>Neopterygii</taxon>
        <taxon>Teleostei</taxon>
        <taxon>Neoteleostei</taxon>
        <taxon>Acanthomorphata</taxon>
        <taxon>Zeiogadaria</taxon>
        <taxon>Gadariae</taxon>
        <taxon>Gadiformes</taxon>
        <taxon>Gadoidei</taxon>
        <taxon>Merlucciidae</taxon>
        <taxon>Merluccius</taxon>
    </lineage>
</organism>
<dbReference type="Proteomes" id="UP001174136">
    <property type="component" value="Unassembled WGS sequence"/>
</dbReference>
<dbReference type="AlphaFoldDB" id="A0AA47P759"/>
<keyword evidence="6" id="KW-1015">Disulfide bond</keyword>
<evidence type="ECO:0000256" key="3">
    <source>
        <dbReference type="ARBA" id="ARBA00022530"/>
    </source>
</evidence>